<dbReference type="InterPro" id="IPR013024">
    <property type="entry name" value="GGCT-like"/>
</dbReference>
<accession>A0A9N8DTH3</accession>
<feature type="domain" description="Gamma-glutamylcyclotransferase AIG2-like" evidence="3">
    <location>
        <begin position="401"/>
        <end position="511"/>
    </location>
</feature>
<dbReference type="InterPro" id="IPR036568">
    <property type="entry name" value="GGCT-like_sf"/>
</dbReference>
<dbReference type="PANTHER" id="PTHR12510:SF4">
    <property type="entry name" value="GAMMA-GLUTAMYLAMINECYCLOTRANSFERASE"/>
    <property type="match status" value="1"/>
</dbReference>
<dbReference type="InterPro" id="IPR009288">
    <property type="entry name" value="AIG2-like_dom"/>
</dbReference>
<dbReference type="InterPro" id="IPR009772">
    <property type="entry name" value="CDC123"/>
</dbReference>
<evidence type="ECO:0000256" key="2">
    <source>
        <dbReference type="PIRSR" id="PIRSR639126-1"/>
    </source>
</evidence>
<comment type="caution">
    <text evidence="4">The sequence shown here is derived from an EMBL/GenBank/DDBJ whole genome shotgun (WGS) entry which is preliminary data.</text>
</comment>
<dbReference type="PANTHER" id="PTHR12510">
    <property type="entry name" value="TROPONIN C-AKIN-1 PROTEIN"/>
    <property type="match status" value="1"/>
</dbReference>
<feature type="active site" description="Proton acceptor" evidence="2">
    <location>
        <position position="476"/>
    </location>
</feature>
<keyword evidence="5" id="KW-1185">Reference proteome</keyword>
<dbReference type="GO" id="GO:0061929">
    <property type="term" value="F:gamma-glutamylaminecyclotransferase activity"/>
    <property type="evidence" value="ECO:0007669"/>
    <property type="project" value="InterPro"/>
</dbReference>
<reference evidence="4" key="1">
    <citation type="submission" date="2020-06" db="EMBL/GenBank/DDBJ databases">
        <authorList>
            <consortium name="Plant Systems Biology data submission"/>
        </authorList>
    </citation>
    <scope>NUCLEOTIDE SEQUENCE</scope>
    <source>
        <strain evidence="4">D6</strain>
    </source>
</reference>
<comment type="similarity">
    <text evidence="1">Belongs to the gamma-glutamylcyclotransferase family.</text>
</comment>
<organism evidence="4 5">
    <name type="scientific">Seminavis robusta</name>
    <dbReference type="NCBI Taxonomy" id="568900"/>
    <lineage>
        <taxon>Eukaryota</taxon>
        <taxon>Sar</taxon>
        <taxon>Stramenopiles</taxon>
        <taxon>Ochrophyta</taxon>
        <taxon>Bacillariophyta</taxon>
        <taxon>Bacillariophyceae</taxon>
        <taxon>Bacillariophycidae</taxon>
        <taxon>Naviculales</taxon>
        <taxon>Naviculaceae</taxon>
        <taxon>Seminavis</taxon>
    </lineage>
</organism>
<dbReference type="Proteomes" id="UP001153069">
    <property type="component" value="Unassembled WGS sequence"/>
</dbReference>
<proteinExistence type="inferred from homology"/>
<name>A0A9N8DTH3_9STRA</name>
<evidence type="ECO:0000313" key="4">
    <source>
        <dbReference type="EMBL" id="CAB9505654.1"/>
    </source>
</evidence>
<dbReference type="CDD" id="cd06661">
    <property type="entry name" value="GGCT_like"/>
    <property type="match status" value="1"/>
</dbReference>
<dbReference type="SUPFAM" id="SSF110857">
    <property type="entry name" value="Gamma-glutamyl cyclotransferase-like"/>
    <property type="match status" value="1"/>
</dbReference>
<dbReference type="EMBL" id="CAICTM010000237">
    <property type="protein sequence ID" value="CAB9505654.1"/>
    <property type="molecule type" value="Genomic_DNA"/>
</dbReference>
<dbReference type="OrthoDB" id="360540at2759"/>
<sequence length="560" mass="63748">MPASKTPTNRTAIKAPPMYGEHHLRSENLAFDIDVWYPPLAEHTFSTVFLPLKRREAEAIVAYYNATWRSLPHELTSQAVETLLALEARIDKALIEHFASRGAFLRLCGRSPKDGEPTDPVLRSKIWASYQSTLQTMSQAEQIPVTDDNLRVAAIAKTESWMKVHSGAHAMSLLLTSERVFSDMIDWLHYGEPEQLVLREFSDAFDLSTEFRCYIQSGILQGISQYDTYAMHSYLQDPSNRAIVIRAVVSEWRKVKDCIETIDGSYCADFGVDMVQRTAQFIELSPYRKCTGPALFAWKGPAELVVPERPDIQDDTVRDLVQMGGAIAEHAVFRVRSKPIPGIGGLVEMNWDFRWSQRRMDTPKPYRNVCSHVMANTTIAEKTINILKHIQERLSEKQHVLFVYGTLKRKCHWHSKYMTGAHFLGEASTVRPQTLVIGQCGVPYLLDLRQDDDAKPVRGELWRLSEEMLQGIDEYEGIEKGHYVRKEIEVECTRRRGTTAICKAFCYFYAIKSGASDVEASLLQATRLAEYPAGEQKSNYKPIHHIQVKQLQYLGEHATT</sequence>
<evidence type="ECO:0000259" key="3">
    <source>
        <dbReference type="Pfam" id="PF06094"/>
    </source>
</evidence>
<dbReference type="GO" id="GO:0005829">
    <property type="term" value="C:cytosol"/>
    <property type="evidence" value="ECO:0007669"/>
    <property type="project" value="TreeGrafter"/>
</dbReference>
<protein>
    <submittedName>
        <fullName evidence="4">AIG2-like family</fullName>
    </submittedName>
</protein>
<dbReference type="Gene3D" id="3.10.490.10">
    <property type="entry name" value="Gamma-glutamyl cyclotransferase-like"/>
    <property type="match status" value="1"/>
</dbReference>
<evidence type="ECO:0000313" key="5">
    <source>
        <dbReference type="Proteomes" id="UP001153069"/>
    </source>
</evidence>
<dbReference type="InterPro" id="IPR039126">
    <property type="entry name" value="GGACT"/>
</dbReference>
<dbReference type="Pfam" id="PF06094">
    <property type="entry name" value="GGACT"/>
    <property type="match status" value="1"/>
</dbReference>
<evidence type="ECO:0000256" key="1">
    <source>
        <dbReference type="ARBA" id="ARBA00008861"/>
    </source>
</evidence>
<dbReference type="Pfam" id="PF07065">
    <property type="entry name" value="D123"/>
    <property type="match status" value="1"/>
</dbReference>
<gene>
    <name evidence="4" type="ORF">SEMRO_238_G095690.1</name>
</gene>
<dbReference type="AlphaFoldDB" id="A0A9N8DTH3"/>